<keyword evidence="6 8" id="KW-0472">Membrane</keyword>
<dbReference type="GO" id="GO:0097272">
    <property type="term" value="P:ammonium homeostasis"/>
    <property type="evidence" value="ECO:0007669"/>
    <property type="project" value="TreeGrafter"/>
</dbReference>
<gene>
    <name evidence="11" type="ORF">SAMN05216565_10523</name>
</gene>
<dbReference type="Proteomes" id="UP000199159">
    <property type="component" value="Unassembled WGS sequence"/>
</dbReference>
<feature type="domain" description="Ammonium transporter AmtB-like" evidence="10">
    <location>
        <begin position="37"/>
        <end position="420"/>
    </location>
</feature>
<feature type="chain" id="PRO_5011478819" description="Ammonium transporter" evidence="9">
    <location>
        <begin position="22"/>
        <end position="457"/>
    </location>
</feature>
<evidence type="ECO:0000256" key="2">
    <source>
        <dbReference type="ARBA" id="ARBA00005887"/>
    </source>
</evidence>
<comment type="similarity">
    <text evidence="2 8">Belongs to the ammonia transporter channel (TC 1.A.11.2) family.</text>
</comment>
<sequence length="457" mass="47424">MKKKISALVASSFLIGTAVSADGPTVESVSASLDSTWIMVAAFLVFFMHAGFAMVESGFTRSKNTLNILMKNILTVSIASVLYFLVGYGFMFGSSAGGFIGVDGFALAGVDDIGFFVFQAVFAATCATIISGAVAERMKLGSYMFLTILMTGLIYPVVGHWVWQGDGWLTALGFVDFAGSTVVHLTGAIGAIVTVKFLGARIGKYSNGKVNVIPGSNIPLGALGVFILWFGWFGFNGGSTLAADPELVPHVVATTLLSASCGVLGSAFYSLFRYKRIDASLTLNGALAGLVGITAGTAAVSLVGAIIIGFIAGVILIEAVQFLDRGLKLDDPVGAIAVHGVCGVWGTIAVGFFATEGGLFYGGGASLLGVQAIGVLAVIAWTVATVALSIFIMMKVSPIRVSREEEISGLDFAEHGSSAYEFRDSILTENNPTPSGTDFGSGLVQRLDSLGTKTKNA</sequence>
<evidence type="ECO:0000256" key="5">
    <source>
        <dbReference type="ARBA" id="ARBA00022989"/>
    </source>
</evidence>
<feature type="transmembrane region" description="Helical" evidence="8">
    <location>
        <begin position="335"/>
        <end position="355"/>
    </location>
</feature>
<evidence type="ECO:0000256" key="3">
    <source>
        <dbReference type="ARBA" id="ARBA00022448"/>
    </source>
</evidence>
<evidence type="ECO:0000256" key="1">
    <source>
        <dbReference type="ARBA" id="ARBA00004141"/>
    </source>
</evidence>
<dbReference type="GO" id="GO:0008519">
    <property type="term" value="F:ammonium channel activity"/>
    <property type="evidence" value="ECO:0007669"/>
    <property type="project" value="InterPro"/>
</dbReference>
<feature type="transmembrane region" description="Helical" evidence="8">
    <location>
        <begin position="169"/>
        <end position="195"/>
    </location>
</feature>
<keyword evidence="3 8" id="KW-0813">Transport</keyword>
<dbReference type="RefSeq" id="WP_090854076.1">
    <property type="nucleotide sequence ID" value="NZ_FNJU01000005.1"/>
</dbReference>
<name>A0A1H0UMQ2_9BACI</name>
<feature type="transmembrane region" description="Helical" evidence="8">
    <location>
        <begin position="281"/>
        <end position="299"/>
    </location>
</feature>
<accession>A0A1H0UMQ2</accession>
<feature type="transmembrane region" description="Helical" evidence="8">
    <location>
        <begin position="305"/>
        <end position="323"/>
    </location>
</feature>
<dbReference type="Pfam" id="PF00909">
    <property type="entry name" value="Ammonium_transp"/>
    <property type="match status" value="1"/>
</dbReference>
<feature type="transmembrane region" description="Helical" evidence="8">
    <location>
        <begin position="113"/>
        <end position="135"/>
    </location>
</feature>
<dbReference type="InterPro" id="IPR024041">
    <property type="entry name" value="NH4_transpt_AmtB-like_dom"/>
</dbReference>
<dbReference type="Gene3D" id="1.10.3430.10">
    <property type="entry name" value="Ammonium transporter AmtB like domains"/>
    <property type="match status" value="1"/>
</dbReference>
<dbReference type="PANTHER" id="PTHR11730:SF6">
    <property type="entry name" value="AMMONIUM TRANSPORTER"/>
    <property type="match status" value="1"/>
</dbReference>
<feature type="transmembrane region" description="Helical" evidence="8">
    <location>
        <begin position="37"/>
        <end position="60"/>
    </location>
</feature>
<dbReference type="SUPFAM" id="SSF111352">
    <property type="entry name" value="Ammonium transporter"/>
    <property type="match status" value="1"/>
</dbReference>
<evidence type="ECO:0000256" key="8">
    <source>
        <dbReference type="RuleBase" id="RU362002"/>
    </source>
</evidence>
<evidence type="ECO:0000256" key="7">
    <source>
        <dbReference type="ARBA" id="ARBA00023177"/>
    </source>
</evidence>
<protein>
    <recommendedName>
        <fullName evidence="8">Ammonium transporter</fullName>
    </recommendedName>
</protein>
<dbReference type="AlphaFoldDB" id="A0A1H0UMQ2"/>
<dbReference type="STRING" id="930152.SAMN05216565_10523"/>
<dbReference type="FunFam" id="1.10.3430.10:FF:000008">
    <property type="entry name" value="Ammonium transporter"/>
    <property type="match status" value="1"/>
</dbReference>
<dbReference type="InterPro" id="IPR001905">
    <property type="entry name" value="Ammonium_transpt"/>
</dbReference>
<feature type="transmembrane region" description="Helical" evidence="8">
    <location>
        <begin position="247"/>
        <end position="269"/>
    </location>
</feature>
<evidence type="ECO:0000313" key="12">
    <source>
        <dbReference type="Proteomes" id="UP000199159"/>
    </source>
</evidence>
<feature type="transmembrane region" description="Helical" evidence="8">
    <location>
        <begin position="72"/>
        <end position="93"/>
    </location>
</feature>
<comment type="subcellular location">
    <subcellularLocation>
        <location evidence="8">Cell membrane</location>
        <topology evidence="8">Multi-pass membrane protein</topology>
    </subcellularLocation>
    <subcellularLocation>
        <location evidence="1">Membrane</location>
        <topology evidence="1">Multi-pass membrane protein</topology>
    </subcellularLocation>
</comment>
<dbReference type="PANTHER" id="PTHR11730">
    <property type="entry name" value="AMMONIUM TRANSPORTER"/>
    <property type="match status" value="1"/>
</dbReference>
<evidence type="ECO:0000259" key="10">
    <source>
        <dbReference type="Pfam" id="PF00909"/>
    </source>
</evidence>
<evidence type="ECO:0000256" key="6">
    <source>
        <dbReference type="ARBA" id="ARBA00023136"/>
    </source>
</evidence>
<keyword evidence="12" id="KW-1185">Reference proteome</keyword>
<dbReference type="InterPro" id="IPR029020">
    <property type="entry name" value="Ammonium/urea_transptr"/>
</dbReference>
<organism evidence="11 12">
    <name type="scientific">Litchfieldia salsa</name>
    <dbReference type="NCBI Taxonomy" id="930152"/>
    <lineage>
        <taxon>Bacteria</taxon>
        <taxon>Bacillati</taxon>
        <taxon>Bacillota</taxon>
        <taxon>Bacilli</taxon>
        <taxon>Bacillales</taxon>
        <taxon>Bacillaceae</taxon>
        <taxon>Litchfieldia</taxon>
    </lineage>
</organism>
<feature type="signal peptide" evidence="9">
    <location>
        <begin position="1"/>
        <end position="21"/>
    </location>
</feature>
<keyword evidence="7 8" id="KW-0924">Ammonia transport</keyword>
<dbReference type="NCBIfam" id="TIGR00836">
    <property type="entry name" value="amt"/>
    <property type="match status" value="1"/>
</dbReference>
<proteinExistence type="inferred from homology"/>
<evidence type="ECO:0000313" key="11">
    <source>
        <dbReference type="EMBL" id="SDP67228.1"/>
    </source>
</evidence>
<dbReference type="GO" id="GO:0005886">
    <property type="term" value="C:plasma membrane"/>
    <property type="evidence" value="ECO:0007669"/>
    <property type="project" value="UniProtKB-SubCell"/>
</dbReference>
<feature type="transmembrane region" description="Helical" evidence="8">
    <location>
        <begin position="142"/>
        <end position="163"/>
    </location>
</feature>
<evidence type="ECO:0000256" key="4">
    <source>
        <dbReference type="ARBA" id="ARBA00022692"/>
    </source>
</evidence>
<keyword evidence="5 8" id="KW-1133">Transmembrane helix</keyword>
<feature type="transmembrane region" description="Helical" evidence="8">
    <location>
        <begin position="367"/>
        <end position="393"/>
    </location>
</feature>
<evidence type="ECO:0000256" key="9">
    <source>
        <dbReference type="SAM" id="SignalP"/>
    </source>
</evidence>
<feature type="transmembrane region" description="Helical" evidence="8">
    <location>
        <begin position="216"/>
        <end position="235"/>
    </location>
</feature>
<keyword evidence="4 8" id="KW-0812">Transmembrane</keyword>
<dbReference type="OrthoDB" id="9814202at2"/>
<dbReference type="EMBL" id="FNJU01000005">
    <property type="protein sequence ID" value="SDP67228.1"/>
    <property type="molecule type" value="Genomic_DNA"/>
</dbReference>
<keyword evidence="9" id="KW-0732">Signal</keyword>
<reference evidence="12" key="1">
    <citation type="submission" date="2016-10" db="EMBL/GenBank/DDBJ databases">
        <authorList>
            <person name="Varghese N."/>
            <person name="Submissions S."/>
        </authorList>
    </citation>
    <scope>NUCLEOTIDE SEQUENCE [LARGE SCALE GENOMIC DNA]</scope>
    <source>
        <strain evidence="12">IBRC-M10078</strain>
    </source>
</reference>